<dbReference type="InterPro" id="IPR001878">
    <property type="entry name" value="Znf_CCHC"/>
</dbReference>
<protein>
    <submittedName>
        <fullName evidence="4">Uncharacterized protein isoform X2</fullName>
    </submittedName>
</protein>
<dbReference type="RefSeq" id="XP_070854403.1">
    <property type="nucleotide sequence ID" value="XM_070998302.1"/>
</dbReference>
<dbReference type="InterPro" id="IPR036875">
    <property type="entry name" value="Znf_CCHC_sf"/>
</dbReference>
<dbReference type="Proteomes" id="UP001652628">
    <property type="component" value="Chromosome 2"/>
</dbReference>
<feature type="domain" description="CCHC-type" evidence="2">
    <location>
        <begin position="21"/>
        <end position="36"/>
    </location>
</feature>
<evidence type="ECO:0000313" key="4">
    <source>
        <dbReference type="RefSeq" id="XP_070854403.1"/>
    </source>
</evidence>
<keyword evidence="1" id="KW-0862">Zinc</keyword>
<dbReference type="GeneID" id="139354059"/>
<sequence>MLQLPTNGKDCKKPKRPDNGCFICFEVGHMHRPCPKRTVGFTLPEAEKTMDEKPFIQLIPEAQ</sequence>
<proteinExistence type="predicted"/>
<reference evidence="4" key="1">
    <citation type="submission" date="2025-08" db="UniProtKB">
        <authorList>
            <consortium name="RefSeq"/>
        </authorList>
    </citation>
    <scope>IDENTIFICATION</scope>
</reference>
<dbReference type="PROSITE" id="PS50158">
    <property type="entry name" value="ZF_CCHC"/>
    <property type="match status" value="1"/>
</dbReference>
<organism evidence="3 4">
    <name type="scientific">Drosophila suzukii</name>
    <name type="common">Spotted-wing drosophila fruit fly</name>
    <dbReference type="NCBI Taxonomy" id="28584"/>
    <lineage>
        <taxon>Eukaryota</taxon>
        <taxon>Metazoa</taxon>
        <taxon>Ecdysozoa</taxon>
        <taxon>Arthropoda</taxon>
        <taxon>Hexapoda</taxon>
        <taxon>Insecta</taxon>
        <taxon>Pterygota</taxon>
        <taxon>Neoptera</taxon>
        <taxon>Endopterygota</taxon>
        <taxon>Diptera</taxon>
        <taxon>Brachycera</taxon>
        <taxon>Muscomorpha</taxon>
        <taxon>Ephydroidea</taxon>
        <taxon>Drosophilidae</taxon>
        <taxon>Drosophila</taxon>
        <taxon>Sophophora</taxon>
    </lineage>
</organism>
<keyword evidence="1" id="KW-0863">Zinc-finger</keyword>
<dbReference type="SUPFAM" id="SSF57756">
    <property type="entry name" value="Retrovirus zinc finger-like domains"/>
    <property type="match status" value="1"/>
</dbReference>
<accession>A0ABM4TWT2</accession>
<keyword evidence="1" id="KW-0479">Metal-binding</keyword>
<name>A0ABM4TWT2_DROSZ</name>
<evidence type="ECO:0000259" key="2">
    <source>
        <dbReference type="PROSITE" id="PS50158"/>
    </source>
</evidence>
<keyword evidence="3" id="KW-1185">Reference proteome</keyword>
<gene>
    <name evidence="4" type="primary">LOC139354059</name>
</gene>
<evidence type="ECO:0000256" key="1">
    <source>
        <dbReference type="PROSITE-ProRule" id="PRU00047"/>
    </source>
</evidence>
<evidence type="ECO:0000313" key="3">
    <source>
        <dbReference type="Proteomes" id="UP001652628"/>
    </source>
</evidence>
<dbReference type="Gene3D" id="4.10.60.10">
    <property type="entry name" value="Zinc finger, CCHC-type"/>
    <property type="match status" value="1"/>
</dbReference>